<evidence type="ECO:0000256" key="2">
    <source>
        <dbReference type="SAM" id="SignalP"/>
    </source>
</evidence>
<evidence type="ECO:0000256" key="1">
    <source>
        <dbReference type="SAM" id="MobiDB-lite"/>
    </source>
</evidence>
<reference evidence="3 4" key="1">
    <citation type="submission" date="2019-04" db="EMBL/GenBank/DDBJ databases">
        <title>Comparative genomics and transcriptomics to analyze fruiting body development in filamentous ascomycetes.</title>
        <authorList>
            <consortium name="DOE Joint Genome Institute"/>
            <person name="Lutkenhaus R."/>
            <person name="Traeger S."/>
            <person name="Breuer J."/>
            <person name="Kuo A."/>
            <person name="Lipzen A."/>
            <person name="Pangilinan J."/>
            <person name="Dilworth D."/>
            <person name="Sandor L."/>
            <person name="Poggeler S."/>
            <person name="Barry K."/>
            <person name="Grigoriev I.V."/>
            <person name="Nowrousian M."/>
        </authorList>
    </citation>
    <scope>NUCLEOTIDE SEQUENCE [LARGE SCALE GENOMIC DNA]</scope>
    <source>
        <strain evidence="3 4">CBS 389.68</strain>
    </source>
</reference>
<feature type="compositionally biased region" description="Low complexity" evidence="1">
    <location>
        <begin position="67"/>
        <end position="82"/>
    </location>
</feature>
<organism evidence="3 4">
    <name type="scientific">Ascodesmis nigricans</name>
    <dbReference type="NCBI Taxonomy" id="341454"/>
    <lineage>
        <taxon>Eukaryota</taxon>
        <taxon>Fungi</taxon>
        <taxon>Dikarya</taxon>
        <taxon>Ascomycota</taxon>
        <taxon>Pezizomycotina</taxon>
        <taxon>Pezizomycetes</taxon>
        <taxon>Pezizales</taxon>
        <taxon>Ascodesmidaceae</taxon>
        <taxon>Ascodesmis</taxon>
    </lineage>
</organism>
<accession>A0A4V3SIA9</accession>
<dbReference type="EMBL" id="ML220132">
    <property type="protein sequence ID" value="TGZ79324.1"/>
    <property type="molecule type" value="Genomic_DNA"/>
</dbReference>
<keyword evidence="2" id="KW-0732">Signal</keyword>
<evidence type="ECO:0000313" key="4">
    <source>
        <dbReference type="Proteomes" id="UP000298138"/>
    </source>
</evidence>
<feature type="region of interest" description="Disordered" evidence="1">
    <location>
        <begin position="51"/>
        <end position="117"/>
    </location>
</feature>
<feature type="compositionally biased region" description="Polar residues" evidence="1">
    <location>
        <begin position="101"/>
        <end position="117"/>
    </location>
</feature>
<sequence>MMNFMNFHILLSSLSAPNISYQTSPCPSPLFSPPPSYSQFNHPLSNPSNSFPFSYSSNPSPSPLFSPSPHLHLTKTTSSHTPAHTDTHTAHTSSLRAGSLPHSTSTTISSAPGNPPS</sequence>
<dbReference type="InParanoid" id="A0A4V3SIA9"/>
<keyword evidence="4" id="KW-1185">Reference proteome</keyword>
<proteinExistence type="predicted"/>
<protein>
    <recommendedName>
        <fullName evidence="5">REJ domain-containing protein</fullName>
    </recommendedName>
</protein>
<gene>
    <name evidence="3" type="ORF">EX30DRAFT_110942</name>
</gene>
<dbReference type="Proteomes" id="UP000298138">
    <property type="component" value="Unassembled WGS sequence"/>
</dbReference>
<name>A0A4V3SIA9_9PEZI</name>
<dbReference type="AlphaFoldDB" id="A0A4V3SIA9"/>
<feature type="signal peptide" evidence="2">
    <location>
        <begin position="1"/>
        <end position="22"/>
    </location>
</feature>
<evidence type="ECO:0008006" key="5">
    <source>
        <dbReference type="Google" id="ProtNLM"/>
    </source>
</evidence>
<evidence type="ECO:0000313" key="3">
    <source>
        <dbReference type="EMBL" id="TGZ79324.1"/>
    </source>
</evidence>
<feature type="chain" id="PRO_5020733069" description="REJ domain-containing protein" evidence="2">
    <location>
        <begin position="23"/>
        <end position="117"/>
    </location>
</feature>